<evidence type="ECO:0000313" key="3">
    <source>
        <dbReference type="Proteomes" id="UP000314294"/>
    </source>
</evidence>
<gene>
    <name evidence="2" type="primary">LYST_3</name>
    <name evidence="2" type="ORF">EYF80_027130</name>
</gene>
<evidence type="ECO:0000256" key="1">
    <source>
        <dbReference type="SAM" id="MobiDB-lite"/>
    </source>
</evidence>
<dbReference type="AlphaFoldDB" id="A0A4Z2HA44"/>
<organism evidence="2 3">
    <name type="scientific">Liparis tanakae</name>
    <name type="common">Tanaka's snailfish</name>
    <dbReference type="NCBI Taxonomy" id="230148"/>
    <lineage>
        <taxon>Eukaryota</taxon>
        <taxon>Metazoa</taxon>
        <taxon>Chordata</taxon>
        <taxon>Craniata</taxon>
        <taxon>Vertebrata</taxon>
        <taxon>Euteleostomi</taxon>
        <taxon>Actinopterygii</taxon>
        <taxon>Neopterygii</taxon>
        <taxon>Teleostei</taxon>
        <taxon>Neoteleostei</taxon>
        <taxon>Acanthomorphata</taxon>
        <taxon>Eupercaria</taxon>
        <taxon>Perciformes</taxon>
        <taxon>Cottioidei</taxon>
        <taxon>Cottales</taxon>
        <taxon>Liparidae</taxon>
        <taxon>Liparis</taxon>
    </lineage>
</organism>
<reference evidence="2 3" key="1">
    <citation type="submission" date="2019-03" db="EMBL/GenBank/DDBJ databases">
        <title>First draft genome of Liparis tanakae, snailfish: a comprehensive survey of snailfish specific genes.</title>
        <authorList>
            <person name="Kim W."/>
            <person name="Song I."/>
            <person name="Jeong J.-H."/>
            <person name="Kim D."/>
            <person name="Kim S."/>
            <person name="Ryu S."/>
            <person name="Song J.Y."/>
            <person name="Lee S.K."/>
        </authorList>
    </citation>
    <scope>NUCLEOTIDE SEQUENCE [LARGE SCALE GENOMIC DNA]</scope>
    <source>
        <tissue evidence="2">Muscle</tissue>
    </source>
</reference>
<name>A0A4Z2HA44_9TELE</name>
<dbReference type="EMBL" id="SRLO01000288">
    <property type="protein sequence ID" value="TNN62689.1"/>
    <property type="molecule type" value="Genomic_DNA"/>
</dbReference>
<proteinExistence type="predicted"/>
<dbReference type="Proteomes" id="UP000314294">
    <property type="component" value="Unassembled WGS sequence"/>
</dbReference>
<evidence type="ECO:0000313" key="2">
    <source>
        <dbReference type="EMBL" id="TNN62689.1"/>
    </source>
</evidence>
<feature type="region of interest" description="Disordered" evidence="1">
    <location>
        <begin position="760"/>
        <end position="791"/>
    </location>
</feature>
<comment type="caution">
    <text evidence="2">The sequence shown here is derived from an EMBL/GenBank/DDBJ whole genome shotgun (WGS) entry which is preliminary data.</text>
</comment>
<accession>A0A4Z2HA44</accession>
<keyword evidence="3" id="KW-1185">Reference proteome</keyword>
<protein>
    <submittedName>
        <fullName evidence="2">Lysosomal-trafficking regulator</fullName>
    </submittedName>
</protein>
<dbReference type="OrthoDB" id="26681at2759"/>
<feature type="region of interest" description="Disordered" evidence="1">
    <location>
        <begin position="168"/>
        <end position="192"/>
    </location>
</feature>
<sequence length="892" mass="99324">MKHQFLSHSPSVVFCQCGVWETLLAALEILIRVHHPYQVFNICQFLKAEVVHRFLLTCQVLQEHRDEHLTAIPQEVCLSFVKIIQEVLGSPPDMDLLKLIYNFLLAVHPPTNTYVSHTPSSFYFSLHIDGKLYQEKVQSIMYLRHSNSGGKSASSSVVSLSPTVFTDAPHEGHLHAPSPEQGGDSQSLRLPSLAPSPYSSPLLLTPRLGHGISSEEGDGVSLATQQALGSTETLKKGGADEQLLSSCESAKTICESKDVGEGGALRTPSISVEEEQDEAAEVNSLAEGSIGVAESEDRFDWASDEAPRRPDSLKGIQSFQRSHSNLASLGLAFPAPNGSLAVGRWPNSADRGSMPEDWESYTYSPGYDRAHSKTESNDGSSTEDCLVLICCGLYDLLRGILLLLPDLMLEDVMDKLIQPEALIVLVNHSSPLIQQGVMKLLDAYFSRAHKEQKEKFLKNHGFSLLANQLYIHQGSQGLLECFLEMLFGRPVGLEEDLDLEEMENISPFRKRCIIPVLGLIENSLYENSLVHNILCMLLQLLNACPKLADILLDHGLLYVLFNTLSTLNGMENGIPLNDYKLLVCDIQQLLVAVTIHSCSSSGSQYFRIIEDLITLLGFMQTSKMRRTQEMAVALQFRVLQSAIEFIKTTANQEPQKLSSSVNTLSSPHHAIYQKRKSIAGRRRFSLAQTDSLLMRMRSVASDELNQMMQRRMSQENPIRASETEFVQRLQRLVVLAVNRLIYHDVSQDLFDLLNIPDSPDQPFLTPDPGDQPQDESGPASRSHSPIPFVLPPASKKSFQKDVLKLMMDGIKISLGSSGRGGAPHQQWRRILWSCRDTFRVQIGRLLVHTLSPALPLSDRKESLEFVFDPRHLDILKESLSPGLEVGVREMLH</sequence>